<evidence type="ECO:0000256" key="6">
    <source>
        <dbReference type="ARBA" id="ARBA00022448"/>
    </source>
</evidence>
<dbReference type="GeneID" id="44153400"/>
<feature type="domain" description="NADH:quinone oxidoreductase/Mrp antiporter transmembrane" evidence="18">
    <location>
        <begin position="103"/>
        <end position="390"/>
    </location>
</feature>
<evidence type="ECO:0000256" key="11">
    <source>
        <dbReference type="ARBA" id="ARBA00022989"/>
    </source>
</evidence>
<protein>
    <recommendedName>
        <fullName evidence="5 17">NADH-ubiquinone oxidoreductase chain 4</fullName>
        <ecNumber evidence="4 17">7.1.1.2</ecNumber>
    </recommendedName>
</protein>
<evidence type="ECO:0000256" key="15">
    <source>
        <dbReference type="ARBA" id="ARBA00023136"/>
    </source>
</evidence>
<proteinExistence type="inferred from homology"/>
<feature type="transmembrane region" description="Helical" evidence="17">
    <location>
        <begin position="213"/>
        <end position="236"/>
    </location>
</feature>
<keyword evidence="12 17" id="KW-0520">NAD</keyword>
<comment type="similarity">
    <text evidence="3 17">Belongs to the complex I subunit 4 family.</text>
</comment>
<evidence type="ECO:0000256" key="7">
    <source>
        <dbReference type="ARBA" id="ARBA00022660"/>
    </source>
</evidence>
<evidence type="ECO:0000259" key="18">
    <source>
        <dbReference type="Pfam" id="PF00361"/>
    </source>
</evidence>
<feature type="domain" description="NADH:ubiquinone oxidoreductase chain 4 N-terminal" evidence="19">
    <location>
        <begin position="1"/>
        <end position="99"/>
    </location>
</feature>
<feature type="transmembrane region" description="Helical" evidence="17">
    <location>
        <begin position="86"/>
        <end position="103"/>
    </location>
</feature>
<organism evidence="20">
    <name type="scientific">Diaphorencyrtus aligarhensis</name>
    <dbReference type="NCBI Taxonomy" id="436678"/>
    <lineage>
        <taxon>Eukaryota</taxon>
        <taxon>Metazoa</taxon>
        <taxon>Ecdysozoa</taxon>
        <taxon>Arthropoda</taxon>
        <taxon>Hexapoda</taxon>
        <taxon>Insecta</taxon>
        <taxon>Pterygota</taxon>
        <taxon>Neoptera</taxon>
        <taxon>Endopterygota</taxon>
        <taxon>Hymenoptera</taxon>
        <taxon>Apocrita</taxon>
        <taxon>Proctotrupomorpha</taxon>
        <taxon>Chalcidoidea</taxon>
        <taxon>Encyrtidae</taxon>
        <taxon>Encyrtinae</taxon>
        <taxon>Diaphorencyrtus</taxon>
    </lineage>
</organism>
<name>A0A6C0M5H3_9HYME</name>
<dbReference type="RefSeq" id="YP_009732927.1">
    <property type="nucleotide sequence ID" value="NC_046058.1"/>
</dbReference>
<evidence type="ECO:0000256" key="16">
    <source>
        <dbReference type="ARBA" id="ARBA00049551"/>
    </source>
</evidence>
<sequence length="443" mass="52487">MMKIFLYLLMLFILLNILNQYNYLFLSIMVFILMFLLIFMLNFNNYWMLIYGIFGADKLSFMLIYLSFLILGISLILKMSFWKDSYIFMLLFLLFSLFISFISMNLFMFYFFFEVSLVPIFLIIMGWGYQPERIKASLYMLLYTLFFSLPFLFILFILNNFMNSLNFLFLSFFFSFNYMNLFFYFLILSIFLVKLPMFLFHNWLPKAHVEAPVVGSMILAAIMLKLGGYGICRVLMILSDLYIYLSDFLMVLSIFGMIFLSVLCLRQLDMKVIVAYSSVVHMGMMLLGILSMKLWGFMGGIFMMIGHGICSSGMFYMVNLIYLRSFSRSLSLNKGLIYFFPSFMLFWFLLCMNNMASPISLNLLSEIMIINIIMNWTMKVMIFMFMGMFFSACYNLYLFSFSFHGIYSNKLLKLFSISHLDYMILLIHFIPLNFLILKINFLI</sequence>
<dbReference type="InterPro" id="IPR003918">
    <property type="entry name" value="NADH_UbQ_OxRdtase"/>
</dbReference>
<geneLocation type="mitochondrion" evidence="20"/>
<feature type="transmembrane region" description="Helical" evidence="17">
    <location>
        <begin position="242"/>
        <end position="265"/>
    </location>
</feature>
<evidence type="ECO:0000256" key="17">
    <source>
        <dbReference type="RuleBase" id="RU003297"/>
    </source>
</evidence>
<dbReference type="Pfam" id="PF01059">
    <property type="entry name" value="Oxidored_q5_N"/>
    <property type="match status" value="1"/>
</dbReference>
<evidence type="ECO:0000256" key="12">
    <source>
        <dbReference type="ARBA" id="ARBA00023027"/>
    </source>
</evidence>
<dbReference type="EMBL" id="MN274569">
    <property type="protein sequence ID" value="QHU77263.1"/>
    <property type="molecule type" value="Genomic_DNA"/>
</dbReference>
<feature type="transmembrane region" description="Helical" evidence="17">
    <location>
        <begin position="181"/>
        <end position="201"/>
    </location>
</feature>
<dbReference type="CTD" id="4538"/>
<dbReference type="GO" id="GO:0048039">
    <property type="term" value="F:ubiquinone binding"/>
    <property type="evidence" value="ECO:0007669"/>
    <property type="project" value="TreeGrafter"/>
</dbReference>
<evidence type="ECO:0000256" key="14">
    <source>
        <dbReference type="ARBA" id="ARBA00023128"/>
    </source>
</evidence>
<evidence type="ECO:0000256" key="2">
    <source>
        <dbReference type="ARBA" id="ARBA00004225"/>
    </source>
</evidence>
<dbReference type="GO" id="GO:0003954">
    <property type="term" value="F:NADH dehydrogenase activity"/>
    <property type="evidence" value="ECO:0007669"/>
    <property type="project" value="TreeGrafter"/>
</dbReference>
<evidence type="ECO:0000256" key="13">
    <source>
        <dbReference type="ARBA" id="ARBA00023075"/>
    </source>
</evidence>
<evidence type="ECO:0000256" key="10">
    <source>
        <dbReference type="ARBA" id="ARBA00022982"/>
    </source>
</evidence>
<keyword evidence="11 17" id="KW-1133">Transmembrane helix</keyword>
<comment type="function">
    <text evidence="17">Core subunit of the mitochondrial membrane respiratory chain NADH dehydrogenase (Complex I) which catalyzes electron transfer from NADH through the respiratory chain, using ubiquinone as an electron acceptor. Essential for the catalytic activity and assembly of complex I.</text>
</comment>
<feature type="transmembrane region" description="Helical" evidence="17">
    <location>
        <begin position="109"/>
        <end position="129"/>
    </location>
</feature>
<dbReference type="GO" id="GO:0042773">
    <property type="term" value="P:ATP synthesis coupled electron transport"/>
    <property type="evidence" value="ECO:0007669"/>
    <property type="project" value="InterPro"/>
</dbReference>
<keyword evidence="10 17" id="KW-0249">Electron transport</keyword>
<accession>A0A6C0M5H3</accession>
<feature type="transmembrane region" description="Helical" evidence="17">
    <location>
        <begin position="335"/>
        <end position="356"/>
    </location>
</feature>
<evidence type="ECO:0000259" key="19">
    <source>
        <dbReference type="Pfam" id="PF01059"/>
    </source>
</evidence>
<keyword evidence="8 17" id="KW-0812">Transmembrane</keyword>
<keyword evidence="7 17" id="KW-0679">Respiratory chain</keyword>
<comment type="catalytic activity">
    <reaction evidence="16 17">
        <text>a ubiquinone + NADH + 5 H(+)(in) = a ubiquinol + NAD(+) + 4 H(+)(out)</text>
        <dbReference type="Rhea" id="RHEA:29091"/>
        <dbReference type="Rhea" id="RHEA-COMP:9565"/>
        <dbReference type="Rhea" id="RHEA-COMP:9566"/>
        <dbReference type="ChEBI" id="CHEBI:15378"/>
        <dbReference type="ChEBI" id="CHEBI:16389"/>
        <dbReference type="ChEBI" id="CHEBI:17976"/>
        <dbReference type="ChEBI" id="CHEBI:57540"/>
        <dbReference type="ChEBI" id="CHEBI:57945"/>
        <dbReference type="EC" id="7.1.1.2"/>
    </reaction>
</comment>
<dbReference type="PRINTS" id="PR01437">
    <property type="entry name" value="NUOXDRDTASE4"/>
</dbReference>
<dbReference type="Pfam" id="PF00361">
    <property type="entry name" value="Proton_antipo_M"/>
    <property type="match status" value="1"/>
</dbReference>
<evidence type="ECO:0000256" key="4">
    <source>
        <dbReference type="ARBA" id="ARBA00012944"/>
    </source>
</evidence>
<evidence type="ECO:0000313" key="20">
    <source>
        <dbReference type="EMBL" id="QHU77263.1"/>
    </source>
</evidence>
<dbReference type="AlphaFoldDB" id="A0A6C0M5H3"/>
<dbReference type="PANTHER" id="PTHR43507:SF20">
    <property type="entry name" value="NADH-UBIQUINONE OXIDOREDUCTASE CHAIN 4"/>
    <property type="match status" value="1"/>
</dbReference>
<evidence type="ECO:0000256" key="1">
    <source>
        <dbReference type="ARBA" id="ARBA00003257"/>
    </source>
</evidence>
<feature type="transmembrane region" description="Helical" evidence="17">
    <location>
        <begin position="301"/>
        <end position="323"/>
    </location>
</feature>
<dbReference type="GO" id="GO:0015990">
    <property type="term" value="P:electron transport coupled proton transport"/>
    <property type="evidence" value="ECO:0007669"/>
    <property type="project" value="TreeGrafter"/>
</dbReference>
<dbReference type="GO" id="GO:0008137">
    <property type="term" value="F:NADH dehydrogenase (ubiquinone) activity"/>
    <property type="evidence" value="ECO:0007669"/>
    <property type="project" value="UniProtKB-UniRule"/>
</dbReference>
<evidence type="ECO:0000256" key="9">
    <source>
        <dbReference type="ARBA" id="ARBA00022967"/>
    </source>
</evidence>
<reference evidence="20" key="1">
    <citation type="journal article" date="2019" name="Mitochondrial DNA Part B Resour">
        <title>Mitochondrial genome of Diaphorencyrtus aligarhensis (Hymenoptera: Chalcidoidea: Encyrtidae) and phylogenetic analysis.</title>
        <authorList>
            <person name="Du Y."/>
            <person name="Song X."/>
            <person name="Liu X."/>
            <person name="Zhong B."/>
        </authorList>
    </citation>
    <scope>NUCLEOTIDE SEQUENCE</scope>
</reference>
<comment type="subcellular location">
    <subcellularLocation>
        <location evidence="2 17">Mitochondrion membrane</location>
        <topology evidence="2 17">Multi-pass membrane protein</topology>
    </subcellularLocation>
</comment>
<keyword evidence="15 17" id="KW-0472">Membrane</keyword>
<dbReference type="GO" id="GO:0031966">
    <property type="term" value="C:mitochondrial membrane"/>
    <property type="evidence" value="ECO:0007669"/>
    <property type="project" value="UniProtKB-SubCell"/>
</dbReference>
<gene>
    <name evidence="20" type="primary">ND4</name>
</gene>
<keyword evidence="14 17" id="KW-0496">Mitochondrion</keyword>
<keyword evidence="13 17" id="KW-0830">Ubiquinone</keyword>
<keyword evidence="6 17" id="KW-0813">Transport</keyword>
<feature type="transmembrane region" description="Helical" evidence="17">
    <location>
        <begin position="61"/>
        <end position="79"/>
    </location>
</feature>
<keyword evidence="9" id="KW-1278">Translocase</keyword>
<evidence type="ECO:0000256" key="5">
    <source>
        <dbReference type="ARBA" id="ARBA00021006"/>
    </source>
</evidence>
<feature type="transmembrane region" description="Helical" evidence="17">
    <location>
        <begin position="376"/>
        <end position="399"/>
    </location>
</feature>
<evidence type="ECO:0000256" key="3">
    <source>
        <dbReference type="ARBA" id="ARBA00009025"/>
    </source>
</evidence>
<feature type="transmembrane region" description="Helical" evidence="17">
    <location>
        <begin position="272"/>
        <end position="295"/>
    </location>
</feature>
<evidence type="ECO:0000256" key="8">
    <source>
        <dbReference type="ARBA" id="ARBA00022692"/>
    </source>
</evidence>
<dbReference type="InterPro" id="IPR000260">
    <property type="entry name" value="NADH4_N"/>
</dbReference>
<comment type="function">
    <text evidence="1">Core subunit of the mitochondrial membrane respiratory chain NADH dehydrogenase (Complex I) that is believed to belong to the minimal assembly required for catalysis. Complex I functions in the transfer of electrons from NADH to the respiratory chain. The immediate electron acceptor for the enzyme is believed to be ubiquinone.</text>
</comment>
<dbReference type="InterPro" id="IPR001750">
    <property type="entry name" value="ND/Mrp_TM"/>
</dbReference>
<dbReference type="EC" id="7.1.1.2" evidence="4 17"/>
<dbReference type="PANTHER" id="PTHR43507">
    <property type="entry name" value="NADH-UBIQUINONE OXIDOREDUCTASE CHAIN 4"/>
    <property type="match status" value="1"/>
</dbReference>
<feature type="transmembrane region" description="Helical" evidence="17">
    <location>
        <begin position="141"/>
        <end position="161"/>
    </location>
</feature>
<feature type="transmembrane region" description="Helical" evidence="17">
    <location>
        <begin position="420"/>
        <end position="441"/>
    </location>
</feature>